<evidence type="ECO:0000313" key="2">
    <source>
        <dbReference type="EMBL" id="MCI37482.1"/>
    </source>
</evidence>
<keyword evidence="1" id="KW-0472">Membrane</keyword>
<dbReference type="Proteomes" id="UP000265520">
    <property type="component" value="Unassembled WGS sequence"/>
</dbReference>
<name>A0A392RMP8_9FABA</name>
<proteinExistence type="predicted"/>
<keyword evidence="1" id="KW-0812">Transmembrane</keyword>
<accession>A0A392RMP8</accession>
<keyword evidence="1" id="KW-1133">Transmembrane helix</keyword>
<evidence type="ECO:0000313" key="3">
    <source>
        <dbReference type="Proteomes" id="UP000265520"/>
    </source>
</evidence>
<protein>
    <submittedName>
        <fullName evidence="2">Uncharacterized protein</fullName>
    </submittedName>
</protein>
<keyword evidence="3" id="KW-1185">Reference proteome</keyword>
<dbReference type="EMBL" id="LXQA010245105">
    <property type="protein sequence ID" value="MCI37482.1"/>
    <property type="molecule type" value="Genomic_DNA"/>
</dbReference>
<feature type="transmembrane region" description="Helical" evidence="1">
    <location>
        <begin position="6"/>
        <end position="22"/>
    </location>
</feature>
<feature type="non-terminal residue" evidence="2">
    <location>
        <position position="1"/>
    </location>
</feature>
<dbReference type="AlphaFoldDB" id="A0A392RMP8"/>
<evidence type="ECO:0000256" key="1">
    <source>
        <dbReference type="SAM" id="Phobius"/>
    </source>
</evidence>
<comment type="caution">
    <text evidence="2">The sequence shown here is derived from an EMBL/GenBank/DDBJ whole genome shotgun (WGS) entry which is preliminary data.</text>
</comment>
<sequence length="32" mass="3222">VSQGLGLSFAVLAAAVGAVVLARRKGSNMHLK</sequence>
<reference evidence="2 3" key="1">
    <citation type="journal article" date="2018" name="Front. Plant Sci.">
        <title>Red Clover (Trifolium pratense) and Zigzag Clover (T. medium) - A Picture of Genomic Similarities and Differences.</title>
        <authorList>
            <person name="Dluhosova J."/>
            <person name="Istvanek J."/>
            <person name="Nedelnik J."/>
            <person name="Repkova J."/>
        </authorList>
    </citation>
    <scope>NUCLEOTIDE SEQUENCE [LARGE SCALE GENOMIC DNA]</scope>
    <source>
        <strain evidence="3">cv. 10/8</strain>
        <tissue evidence="2">Leaf</tissue>
    </source>
</reference>
<organism evidence="2 3">
    <name type="scientific">Trifolium medium</name>
    <dbReference type="NCBI Taxonomy" id="97028"/>
    <lineage>
        <taxon>Eukaryota</taxon>
        <taxon>Viridiplantae</taxon>
        <taxon>Streptophyta</taxon>
        <taxon>Embryophyta</taxon>
        <taxon>Tracheophyta</taxon>
        <taxon>Spermatophyta</taxon>
        <taxon>Magnoliopsida</taxon>
        <taxon>eudicotyledons</taxon>
        <taxon>Gunneridae</taxon>
        <taxon>Pentapetalae</taxon>
        <taxon>rosids</taxon>
        <taxon>fabids</taxon>
        <taxon>Fabales</taxon>
        <taxon>Fabaceae</taxon>
        <taxon>Papilionoideae</taxon>
        <taxon>50 kb inversion clade</taxon>
        <taxon>NPAAA clade</taxon>
        <taxon>Hologalegina</taxon>
        <taxon>IRL clade</taxon>
        <taxon>Trifolieae</taxon>
        <taxon>Trifolium</taxon>
    </lineage>
</organism>